<dbReference type="EMBL" id="CP002360">
    <property type="protein sequence ID" value="AEE98014.1"/>
    <property type="molecule type" value="Genomic_DNA"/>
</dbReference>
<dbReference type="KEGG" id="mas:Mahau_2892"/>
<keyword evidence="3" id="KW-1185">Reference proteome</keyword>
<dbReference type="STRING" id="697281.Mahau_2892"/>
<proteinExistence type="predicted"/>
<feature type="region of interest" description="Disordered" evidence="1">
    <location>
        <begin position="1"/>
        <end position="24"/>
    </location>
</feature>
<organism evidence="2 3">
    <name type="scientific">Mahella australiensis (strain DSM 15567 / CIP 107919 / 50-1 BON)</name>
    <dbReference type="NCBI Taxonomy" id="697281"/>
    <lineage>
        <taxon>Bacteria</taxon>
        <taxon>Bacillati</taxon>
        <taxon>Bacillota</taxon>
        <taxon>Clostridia</taxon>
        <taxon>Thermoanaerobacterales</taxon>
        <taxon>Thermoanaerobacterales Family IV. Incertae Sedis</taxon>
        <taxon>Mahella</taxon>
    </lineage>
</organism>
<sequence>MNDKEYLAREQFRGSGDSTTKNEGCTEKMTLYDELTKERKILLQIAENKGVKENE</sequence>
<name>F4A0F3_MAHA5</name>
<evidence type="ECO:0000313" key="2">
    <source>
        <dbReference type="EMBL" id="AEE98014.1"/>
    </source>
</evidence>
<protein>
    <submittedName>
        <fullName evidence="2">Uncharacterized protein</fullName>
    </submittedName>
</protein>
<dbReference type="HOGENOM" id="CLU_3026929_0_0_9"/>
<dbReference type="AlphaFoldDB" id="F4A0F3"/>
<reference evidence="3" key="1">
    <citation type="submission" date="2010-11" db="EMBL/GenBank/DDBJ databases">
        <title>The complete genome of Mahella australiensis DSM 15567.</title>
        <authorList>
            <consortium name="US DOE Joint Genome Institute (JGI-PGF)"/>
            <person name="Lucas S."/>
            <person name="Copeland A."/>
            <person name="Lapidus A."/>
            <person name="Bruce D."/>
            <person name="Goodwin L."/>
            <person name="Pitluck S."/>
            <person name="Kyrpides N."/>
            <person name="Mavromatis K."/>
            <person name="Pagani I."/>
            <person name="Ivanova N."/>
            <person name="Teshima H."/>
            <person name="Brettin T."/>
            <person name="Detter J.C."/>
            <person name="Han C."/>
            <person name="Tapia R."/>
            <person name="Land M."/>
            <person name="Hauser L."/>
            <person name="Markowitz V."/>
            <person name="Cheng J.-F."/>
            <person name="Hugenholtz P."/>
            <person name="Woyke T."/>
            <person name="Wu D."/>
            <person name="Spring S."/>
            <person name="Pukall R."/>
            <person name="Steenblock K."/>
            <person name="Schneider S."/>
            <person name="Klenk H.-P."/>
            <person name="Eisen J.A."/>
        </authorList>
    </citation>
    <scope>NUCLEOTIDE SEQUENCE [LARGE SCALE GENOMIC DNA]</scope>
    <source>
        <strain evidence="3">DSM 15567 / CIP 107919 / 50-1 BON</strain>
    </source>
</reference>
<evidence type="ECO:0000256" key="1">
    <source>
        <dbReference type="SAM" id="MobiDB-lite"/>
    </source>
</evidence>
<dbReference type="Proteomes" id="UP000008457">
    <property type="component" value="Chromosome"/>
</dbReference>
<reference evidence="2 3" key="2">
    <citation type="journal article" date="2011" name="Stand. Genomic Sci.">
        <title>Complete genome sequence of Mahella australiensis type strain (50-1 BON).</title>
        <authorList>
            <person name="Sikorski J."/>
            <person name="Teshima H."/>
            <person name="Nolan M."/>
            <person name="Lucas S."/>
            <person name="Hammon N."/>
            <person name="Deshpande S."/>
            <person name="Cheng J.F."/>
            <person name="Pitluck S."/>
            <person name="Liolios K."/>
            <person name="Pagani I."/>
            <person name="Ivanova N."/>
            <person name="Huntemann M."/>
            <person name="Mavromatis K."/>
            <person name="Ovchinikova G."/>
            <person name="Pati A."/>
            <person name="Tapia R."/>
            <person name="Han C."/>
            <person name="Goodwin L."/>
            <person name="Chen A."/>
            <person name="Palaniappan K."/>
            <person name="Land M."/>
            <person name="Hauser L."/>
            <person name="Ngatchou-Djao O.D."/>
            <person name="Rohde M."/>
            <person name="Pukall R."/>
            <person name="Spring S."/>
            <person name="Abt B."/>
            <person name="Goker M."/>
            <person name="Detter J.C."/>
            <person name="Woyke T."/>
            <person name="Bristow J."/>
            <person name="Markowitz V."/>
            <person name="Hugenholtz P."/>
            <person name="Eisen J.A."/>
            <person name="Kyrpides N.C."/>
            <person name="Klenk H.P."/>
            <person name="Lapidus A."/>
        </authorList>
    </citation>
    <scope>NUCLEOTIDE SEQUENCE [LARGE SCALE GENOMIC DNA]</scope>
    <source>
        <strain evidence="3">DSM 15567 / CIP 107919 / 50-1 BON</strain>
    </source>
</reference>
<gene>
    <name evidence="2" type="ordered locus">Mahau_2892</name>
</gene>
<evidence type="ECO:0000313" key="3">
    <source>
        <dbReference type="Proteomes" id="UP000008457"/>
    </source>
</evidence>
<accession>F4A0F3</accession>
<feature type="compositionally biased region" description="Basic and acidic residues" evidence="1">
    <location>
        <begin position="1"/>
        <end position="12"/>
    </location>
</feature>
<dbReference type="RefSeq" id="WP_013782425.1">
    <property type="nucleotide sequence ID" value="NC_015520.1"/>
</dbReference>